<feature type="domain" description="Aldehyde dehydrogenase" evidence="2">
    <location>
        <begin position="32"/>
        <end position="461"/>
    </location>
</feature>
<proteinExistence type="predicted"/>
<keyword evidence="4" id="KW-1185">Reference proteome</keyword>
<dbReference type="Gene3D" id="3.40.605.10">
    <property type="entry name" value="Aldehyde Dehydrogenase, Chain A, domain 1"/>
    <property type="match status" value="2"/>
</dbReference>
<dbReference type="InterPro" id="IPR015590">
    <property type="entry name" value="Aldehyde_DH_dom"/>
</dbReference>
<comment type="caution">
    <text evidence="3">The sequence shown here is derived from an EMBL/GenBank/DDBJ whole genome shotgun (WGS) entry which is preliminary data.</text>
</comment>
<dbReference type="InterPro" id="IPR016161">
    <property type="entry name" value="Ald_DH/histidinol_DH"/>
</dbReference>
<dbReference type="PANTHER" id="PTHR43353">
    <property type="entry name" value="SUCCINATE-SEMIALDEHYDE DEHYDROGENASE, MITOCHONDRIAL"/>
    <property type="match status" value="1"/>
</dbReference>
<dbReference type="SUPFAM" id="SSF53720">
    <property type="entry name" value="ALDH-like"/>
    <property type="match status" value="1"/>
</dbReference>
<dbReference type="InterPro" id="IPR050740">
    <property type="entry name" value="Aldehyde_DH_Superfamily"/>
</dbReference>
<dbReference type="RefSeq" id="WP_255331171.1">
    <property type="nucleotide sequence ID" value="NZ_JAKZEU010000009.1"/>
</dbReference>
<accession>A0ABT1MV31</accession>
<dbReference type="PANTHER" id="PTHR43353:SF3">
    <property type="entry name" value="ALDEHYDE DEHYDROGENASE-RELATED"/>
    <property type="match status" value="1"/>
</dbReference>
<dbReference type="InterPro" id="IPR016162">
    <property type="entry name" value="Ald_DH_N"/>
</dbReference>
<gene>
    <name evidence="3" type="ORF">MLD63_17285</name>
</gene>
<dbReference type="InterPro" id="IPR044151">
    <property type="entry name" value="ALDH_KGSADH"/>
</dbReference>
<name>A0ABT1MV31_9RHOB</name>
<sequence>MTWTPKGKHLIAGEWIGGGASFASDPASGPSHRFASGSAELVDRAANAAEDAFWDYAATSRADRATFLEAIADEIEARAEAITAIGTQETGLPEARLQGERGRTTGQLRLFADHIRQGDYLDRRHDAAMPDRQPLPRPDLRMIQRPIGPVAVFGASNFPLAFSTAGGDTASALAAGCPVVIKGHPAHPGTGEIVAEAIDAAIRRTGMPAGVFSFIHGDRHEVGQALVEHPAIKAVGFTGSLRGGRALYDLCAARPEPIPFYGELGSINPCFVLPEALAARGAEIAKGWTASLTMGAGQFCTNPGLLVLRSENADAFAQAAGAALTDASEQVMLTGGIADAYRDGAARIADRASPILETETEGRNARPAIYRTTAEDFIADETLGEEVFGPLGLIVTTRSDDEMLDLARSLQGQLTATLQMDGRDTPLAARLMPILERKAGRILANGWPTGVEVADAMVHGGPYPASTNFGATSVGTLAIRRFLRPVSFQNMPDALLPEDLRD</sequence>
<dbReference type="EMBL" id="JAKZEU010000009">
    <property type="protein sequence ID" value="MCQ0972175.1"/>
    <property type="molecule type" value="Genomic_DNA"/>
</dbReference>
<organism evidence="3 4">
    <name type="scientific">Paracoccus albicereus</name>
    <dbReference type="NCBI Taxonomy" id="2922394"/>
    <lineage>
        <taxon>Bacteria</taxon>
        <taxon>Pseudomonadati</taxon>
        <taxon>Pseudomonadota</taxon>
        <taxon>Alphaproteobacteria</taxon>
        <taxon>Rhodobacterales</taxon>
        <taxon>Paracoccaceae</taxon>
        <taxon>Paracoccus</taxon>
    </lineage>
</organism>
<dbReference type="Pfam" id="PF00171">
    <property type="entry name" value="Aldedh"/>
    <property type="match status" value="1"/>
</dbReference>
<evidence type="ECO:0000259" key="2">
    <source>
        <dbReference type="Pfam" id="PF00171"/>
    </source>
</evidence>
<evidence type="ECO:0000256" key="1">
    <source>
        <dbReference type="ARBA" id="ARBA00023002"/>
    </source>
</evidence>
<dbReference type="Proteomes" id="UP001203945">
    <property type="component" value="Unassembled WGS sequence"/>
</dbReference>
<evidence type="ECO:0000313" key="4">
    <source>
        <dbReference type="Proteomes" id="UP001203945"/>
    </source>
</evidence>
<dbReference type="CDD" id="cd07129">
    <property type="entry name" value="ALDH_KGSADH"/>
    <property type="match status" value="1"/>
</dbReference>
<evidence type="ECO:0000313" key="3">
    <source>
        <dbReference type="EMBL" id="MCQ0972175.1"/>
    </source>
</evidence>
<reference evidence="3 4" key="1">
    <citation type="submission" date="2022-03" db="EMBL/GenBank/DDBJ databases">
        <authorList>
            <person name="He Y."/>
        </authorList>
    </citation>
    <scope>NUCLEOTIDE SEQUENCE [LARGE SCALE GENOMIC DNA]</scope>
    <source>
        <strain evidence="3 4">TK19116</strain>
    </source>
</reference>
<protein>
    <submittedName>
        <fullName evidence="3">Aldehyde dehydrogenase (NADP(+))</fullName>
    </submittedName>
</protein>
<keyword evidence="1" id="KW-0560">Oxidoreductase</keyword>